<dbReference type="KEGG" id="tad:TRIADDRAFT_60150"/>
<dbReference type="Gene3D" id="3.90.190.10">
    <property type="entry name" value="Protein tyrosine phosphatase superfamily"/>
    <property type="match status" value="1"/>
</dbReference>
<dbReference type="InterPro" id="IPR003595">
    <property type="entry name" value="Tyr_Pase_cat"/>
</dbReference>
<keyword evidence="5" id="KW-1003">Cell membrane</keyword>
<dbReference type="PROSITE" id="PS50054">
    <property type="entry name" value="TYR_PHOSPHATASE_DUAL"/>
    <property type="match status" value="1"/>
</dbReference>
<dbReference type="EMBL" id="DS985254">
    <property type="protein sequence ID" value="EDV21192.1"/>
    <property type="molecule type" value="Genomic_DNA"/>
</dbReference>
<comment type="similarity">
    <text evidence="2">Belongs to the protein-tyrosine phosphatase family. Non-receptor class dual specificity subfamily.</text>
</comment>
<evidence type="ECO:0000256" key="11">
    <source>
        <dbReference type="ARBA" id="ARBA00047761"/>
    </source>
</evidence>
<dbReference type="GO" id="GO:0007165">
    <property type="term" value="P:signal transduction"/>
    <property type="evidence" value="ECO:0000318"/>
    <property type="project" value="GO_Central"/>
</dbReference>
<evidence type="ECO:0000256" key="7">
    <source>
        <dbReference type="ARBA" id="ARBA00022801"/>
    </source>
</evidence>
<sequence>MGLGMCKILPGLYVGSYRDVHDNNQLKKNGITHILAVHDNSRPLHDHMVYKCIECMDTPQQDISQHFRECINFIHRSRINDGSVLVHCLAGVSRSVTIVLAYLITVTDMKWEDALKAVRASRTQANPNLGFRRQLQIYTETMLAETKKELRESYPDYEPTNDSKELDILLEKGKNMKQYMDDDDRVFTFPIDAYKND</sequence>
<dbReference type="InterPro" id="IPR020422">
    <property type="entry name" value="TYR_PHOSPHATASE_DUAL_dom"/>
</dbReference>
<evidence type="ECO:0000256" key="13">
    <source>
        <dbReference type="ARBA" id="ARBA00051722"/>
    </source>
</evidence>
<evidence type="ECO:0000256" key="3">
    <source>
        <dbReference type="ARBA" id="ARBA00013064"/>
    </source>
</evidence>
<dbReference type="FunCoup" id="B3S7F8">
    <property type="interactions" value="14"/>
</dbReference>
<dbReference type="OMA" id="AWWKDRY"/>
<evidence type="ECO:0000256" key="8">
    <source>
        <dbReference type="ARBA" id="ARBA00022912"/>
    </source>
</evidence>
<dbReference type="InterPro" id="IPR029021">
    <property type="entry name" value="Prot-tyrosine_phosphatase-like"/>
</dbReference>
<evidence type="ECO:0000256" key="1">
    <source>
        <dbReference type="ARBA" id="ARBA00004342"/>
    </source>
</evidence>
<dbReference type="GO" id="GO:0005829">
    <property type="term" value="C:cytosol"/>
    <property type="evidence" value="ECO:0000318"/>
    <property type="project" value="GO_Central"/>
</dbReference>
<protein>
    <recommendedName>
        <fullName evidence="14">Dual specificity protein phosphatase 15</fullName>
        <ecNumber evidence="4">3.1.3.16</ecNumber>
        <ecNumber evidence="3">3.1.3.48</ecNumber>
    </recommendedName>
</protein>
<dbReference type="CTD" id="6757372"/>
<keyword evidence="18" id="KW-1185">Reference proteome</keyword>
<keyword evidence="10" id="KW-0449">Lipoprotein</keyword>
<evidence type="ECO:0000259" key="16">
    <source>
        <dbReference type="PROSITE" id="PS50056"/>
    </source>
</evidence>
<name>B3S7F8_TRIAD</name>
<dbReference type="PROSITE" id="PS50056">
    <property type="entry name" value="TYR_PHOSPHATASE_2"/>
    <property type="match status" value="1"/>
</dbReference>
<dbReference type="Proteomes" id="UP000009022">
    <property type="component" value="Unassembled WGS sequence"/>
</dbReference>
<keyword evidence="8" id="KW-0904">Protein phosphatase</keyword>
<dbReference type="SMART" id="SM00404">
    <property type="entry name" value="PTPc_motif"/>
    <property type="match status" value="1"/>
</dbReference>
<evidence type="ECO:0000256" key="4">
    <source>
        <dbReference type="ARBA" id="ARBA00013081"/>
    </source>
</evidence>
<evidence type="ECO:0000259" key="15">
    <source>
        <dbReference type="PROSITE" id="PS50054"/>
    </source>
</evidence>
<dbReference type="GeneID" id="6757372"/>
<keyword evidence="7" id="KW-0378">Hydrolase</keyword>
<gene>
    <name evidence="17" type="ORF">TRIADDRAFT_60150</name>
</gene>
<dbReference type="CDD" id="cd14519">
    <property type="entry name" value="DSP_DUSP22_15"/>
    <property type="match status" value="1"/>
</dbReference>
<dbReference type="STRING" id="10228.B3S7F8"/>
<dbReference type="FunFam" id="3.90.190.10:FF:000052">
    <property type="entry name" value="Dual specificity phosphatase 15"/>
    <property type="match status" value="1"/>
</dbReference>
<evidence type="ECO:0000256" key="5">
    <source>
        <dbReference type="ARBA" id="ARBA00022475"/>
    </source>
</evidence>
<dbReference type="Pfam" id="PF00782">
    <property type="entry name" value="DSPc"/>
    <property type="match status" value="1"/>
</dbReference>
<dbReference type="GO" id="GO:0004725">
    <property type="term" value="F:protein tyrosine phosphatase activity"/>
    <property type="evidence" value="ECO:0000318"/>
    <property type="project" value="GO_Central"/>
</dbReference>
<evidence type="ECO:0000256" key="9">
    <source>
        <dbReference type="ARBA" id="ARBA00023136"/>
    </source>
</evidence>
<evidence type="ECO:0000256" key="10">
    <source>
        <dbReference type="ARBA" id="ARBA00023288"/>
    </source>
</evidence>
<evidence type="ECO:0000313" key="18">
    <source>
        <dbReference type="Proteomes" id="UP000009022"/>
    </source>
</evidence>
<evidence type="ECO:0000256" key="12">
    <source>
        <dbReference type="ARBA" id="ARBA00048336"/>
    </source>
</evidence>
<reference evidence="17 18" key="1">
    <citation type="journal article" date="2008" name="Nature">
        <title>The Trichoplax genome and the nature of placozoans.</title>
        <authorList>
            <person name="Srivastava M."/>
            <person name="Begovic E."/>
            <person name="Chapman J."/>
            <person name="Putnam N.H."/>
            <person name="Hellsten U."/>
            <person name="Kawashima T."/>
            <person name="Kuo A."/>
            <person name="Mitros T."/>
            <person name="Salamov A."/>
            <person name="Carpenter M.L."/>
            <person name="Signorovitch A.Y."/>
            <person name="Moreno M.A."/>
            <person name="Kamm K."/>
            <person name="Grimwood J."/>
            <person name="Schmutz J."/>
            <person name="Shapiro H."/>
            <person name="Grigoriev I.V."/>
            <person name="Buss L.W."/>
            <person name="Schierwater B."/>
            <person name="Dellaporta S.L."/>
            <person name="Rokhsar D.S."/>
        </authorList>
    </citation>
    <scope>NUCLEOTIDE SEQUENCE [LARGE SCALE GENOMIC DNA]</scope>
    <source>
        <strain evidence="17 18">Grell-BS-1999</strain>
    </source>
</reference>
<keyword evidence="6" id="KW-0519">Myristate</keyword>
<feature type="domain" description="Tyrosine-protein phosphatase" evidence="15">
    <location>
        <begin position="4"/>
        <end position="144"/>
    </location>
</feature>
<keyword evidence="9" id="KW-0472">Membrane</keyword>
<dbReference type="PANTHER" id="PTHR45948:SF2">
    <property type="entry name" value="DUAL SPECIFICITY PROTEIN PHOSPHATASE"/>
    <property type="match status" value="1"/>
</dbReference>
<dbReference type="OrthoDB" id="9979246at2759"/>
<proteinExistence type="inferred from homology"/>
<comment type="catalytic activity">
    <reaction evidence="11">
        <text>O-phospho-L-seryl-[protein] + H2O = L-seryl-[protein] + phosphate</text>
        <dbReference type="Rhea" id="RHEA:20629"/>
        <dbReference type="Rhea" id="RHEA-COMP:9863"/>
        <dbReference type="Rhea" id="RHEA-COMP:11604"/>
        <dbReference type="ChEBI" id="CHEBI:15377"/>
        <dbReference type="ChEBI" id="CHEBI:29999"/>
        <dbReference type="ChEBI" id="CHEBI:43474"/>
        <dbReference type="ChEBI" id="CHEBI:83421"/>
        <dbReference type="EC" id="3.1.3.16"/>
    </reaction>
</comment>
<dbReference type="EC" id="3.1.3.16" evidence="4"/>
<feature type="domain" description="Tyrosine specific protein phosphatases" evidence="16">
    <location>
        <begin position="65"/>
        <end position="122"/>
    </location>
</feature>
<dbReference type="SMART" id="SM00195">
    <property type="entry name" value="DSPc"/>
    <property type="match status" value="1"/>
</dbReference>
<dbReference type="AlphaFoldDB" id="B3S7F8"/>
<comment type="catalytic activity">
    <reaction evidence="12">
        <text>O-phospho-L-threonyl-[protein] + H2O = L-threonyl-[protein] + phosphate</text>
        <dbReference type="Rhea" id="RHEA:47004"/>
        <dbReference type="Rhea" id="RHEA-COMP:11060"/>
        <dbReference type="Rhea" id="RHEA-COMP:11605"/>
        <dbReference type="ChEBI" id="CHEBI:15377"/>
        <dbReference type="ChEBI" id="CHEBI:30013"/>
        <dbReference type="ChEBI" id="CHEBI:43474"/>
        <dbReference type="ChEBI" id="CHEBI:61977"/>
        <dbReference type="EC" id="3.1.3.16"/>
    </reaction>
</comment>
<dbReference type="RefSeq" id="XP_002116159.1">
    <property type="nucleotide sequence ID" value="XM_002116123.1"/>
</dbReference>
<dbReference type="HOGENOM" id="CLU_027074_5_0_1"/>
<dbReference type="InterPro" id="IPR000340">
    <property type="entry name" value="Dual-sp_phosphatase_cat-dom"/>
</dbReference>
<accession>B3S7F8</accession>
<dbReference type="GO" id="GO:0005886">
    <property type="term" value="C:plasma membrane"/>
    <property type="evidence" value="ECO:0007669"/>
    <property type="project" value="UniProtKB-SubCell"/>
</dbReference>
<evidence type="ECO:0000256" key="14">
    <source>
        <dbReference type="ARBA" id="ARBA00068799"/>
    </source>
</evidence>
<dbReference type="PhylomeDB" id="B3S7F8"/>
<dbReference type="InParanoid" id="B3S7F8"/>
<dbReference type="SUPFAM" id="SSF52799">
    <property type="entry name" value="(Phosphotyrosine protein) phosphatases II"/>
    <property type="match status" value="1"/>
</dbReference>
<comment type="catalytic activity">
    <reaction evidence="13">
        <text>O-phospho-L-tyrosyl-[protein] + H2O = L-tyrosyl-[protein] + phosphate</text>
        <dbReference type="Rhea" id="RHEA:10684"/>
        <dbReference type="Rhea" id="RHEA-COMP:10136"/>
        <dbReference type="Rhea" id="RHEA-COMP:20101"/>
        <dbReference type="ChEBI" id="CHEBI:15377"/>
        <dbReference type="ChEBI" id="CHEBI:43474"/>
        <dbReference type="ChEBI" id="CHEBI:46858"/>
        <dbReference type="ChEBI" id="CHEBI:61978"/>
        <dbReference type="EC" id="3.1.3.48"/>
    </reaction>
</comment>
<dbReference type="EC" id="3.1.3.48" evidence="3"/>
<dbReference type="PANTHER" id="PTHR45948">
    <property type="entry name" value="DUAL SPECIFICITY PROTEIN PHOSPHATASE DDB_G0269404-RELATED"/>
    <property type="match status" value="1"/>
</dbReference>
<evidence type="ECO:0000256" key="6">
    <source>
        <dbReference type="ARBA" id="ARBA00022707"/>
    </source>
</evidence>
<dbReference type="eggNOG" id="KOG1716">
    <property type="taxonomic scope" value="Eukaryota"/>
</dbReference>
<dbReference type="GO" id="GO:0004722">
    <property type="term" value="F:protein serine/threonine phosphatase activity"/>
    <property type="evidence" value="ECO:0007669"/>
    <property type="project" value="UniProtKB-EC"/>
</dbReference>
<dbReference type="InterPro" id="IPR000387">
    <property type="entry name" value="Tyr_Pase_dom"/>
</dbReference>
<evidence type="ECO:0000313" key="17">
    <source>
        <dbReference type="EMBL" id="EDV21192.1"/>
    </source>
</evidence>
<organism evidence="17 18">
    <name type="scientific">Trichoplax adhaerens</name>
    <name type="common">Trichoplax reptans</name>
    <dbReference type="NCBI Taxonomy" id="10228"/>
    <lineage>
        <taxon>Eukaryota</taxon>
        <taxon>Metazoa</taxon>
        <taxon>Placozoa</taxon>
        <taxon>Uniplacotomia</taxon>
        <taxon>Trichoplacea</taxon>
        <taxon>Trichoplacidae</taxon>
        <taxon>Trichoplax</taxon>
    </lineage>
</organism>
<evidence type="ECO:0000256" key="2">
    <source>
        <dbReference type="ARBA" id="ARBA00008601"/>
    </source>
</evidence>
<comment type="subcellular location">
    <subcellularLocation>
        <location evidence="1">Cell membrane</location>
        <topology evidence="1">Lipid-anchor</topology>
        <orientation evidence="1">Cytoplasmic side</orientation>
    </subcellularLocation>
</comment>